<dbReference type="GO" id="GO:0006826">
    <property type="term" value="P:iron ion transport"/>
    <property type="evidence" value="ECO:0007669"/>
    <property type="project" value="UniProtKB-KW"/>
</dbReference>
<keyword evidence="7" id="KW-0813">Transport</keyword>
<dbReference type="GO" id="GO:0043190">
    <property type="term" value="C:ATP-binding cassette (ABC) transporter complex"/>
    <property type="evidence" value="ECO:0007669"/>
    <property type="project" value="InterPro"/>
</dbReference>
<keyword evidence="10" id="KW-1185">Reference proteome</keyword>
<evidence type="ECO:0000256" key="4">
    <source>
        <dbReference type="ARBA" id="ARBA00022692"/>
    </source>
</evidence>
<dbReference type="GO" id="GO:0071281">
    <property type="term" value="P:cellular response to iron ion"/>
    <property type="evidence" value="ECO:0007669"/>
    <property type="project" value="UniProtKB-ARBA"/>
</dbReference>
<evidence type="ECO:0000256" key="2">
    <source>
        <dbReference type="ARBA" id="ARBA00008034"/>
    </source>
</evidence>
<dbReference type="GO" id="GO:0010043">
    <property type="term" value="P:response to zinc ion"/>
    <property type="evidence" value="ECO:0007669"/>
    <property type="project" value="TreeGrafter"/>
</dbReference>
<dbReference type="OrthoDB" id="9804300at2"/>
<dbReference type="PANTHER" id="PTHR30477:SF24">
    <property type="entry name" value="IRON TRANSPORT SYSTEM MEMBRANE PROTEIN HI_0359-RELATED"/>
    <property type="match status" value="1"/>
</dbReference>
<gene>
    <name evidence="9" type="ORF">XPG1_1530</name>
</gene>
<dbReference type="InterPro" id="IPR001626">
    <property type="entry name" value="ABC_TroCD"/>
</dbReference>
<evidence type="ECO:0000256" key="3">
    <source>
        <dbReference type="ARBA" id="ARBA00022496"/>
    </source>
</evidence>
<accession>A0A068R4Z1</accession>
<dbReference type="GO" id="GO:0055085">
    <property type="term" value="P:transmembrane transport"/>
    <property type="evidence" value="ECO:0007669"/>
    <property type="project" value="InterPro"/>
</dbReference>
<dbReference type="SUPFAM" id="SSF81345">
    <property type="entry name" value="ABC transporter involved in vitamin B12 uptake, BtuC"/>
    <property type="match status" value="1"/>
</dbReference>
<dbReference type="KEGG" id="xpo:XPG1_1530"/>
<dbReference type="Gene3D" id="1.10.3470.10">
    <property type="entry name" value="ABC transporter involved in vitamin B12 uptake, BtuC"/>
    <property type="match status" value="1"/>
</dbReference>
<feature type="transmembrane region" description="Helical" evidence="8">
    <location>
        <begin position="136"/>
        <end position="154"/>
    </location>
</feature>
<feature type="transmembrane region" description="Helical" evidence="8">
    <location>
        <begin position="252"/>
        <end position="271"/>
    </location>
</feature>
<feature type="transmembrane region" description="Helical" evidence="8">
    <location>
        <begin position="225"/>
        <end position="246"/>
    </location>
</feature>
<keyword evidence="3" id="KW-0406">Ion transport</keyword>
<dbReference type="Pfam" id="PF00950">
    <property type="entry name" value="ABC-3"/>
    <property type="match status" value="1"/>
</dbReference>
<comment type="subcellular location">
    <subcellularLocation>
        <location evidence="7">Cell membrane</location>
        <topology evidence="7">Multi-pass membrane protein</topology>
    </subcellularLocation>
    <subcellularLocation>
        <location evidence="1">Membrane</location>
        <topology evidence="1">Multi-pass membrane protein</topology>
    </subcellularLocation>
</comment>
<evidence type="ECO:0000256" key="7">
    <source>
        <dbReference type="RuleBase" id="RU003943"/>
    </source>
</evidence>
<keyword evidence="6 8" id="KW-0472">Membrane</keyword>
<reference evidence="9 10" key="1">
    <citation type="submission" date="2013-07" db="EMBL/GenBank/DDBJ databases">
        <authorList>
            <person name="Genoscope - CEA"/>
        </authorList>
    </citation>
    <scope>NUCLEOTIDE SEQUENCE [LARGE SCALE GENOMIC DNA]</scope>
    <source>
        <strain evidence="9 10">G6</strain>
    </source>
</reference>
<organism evidence="9 10">
    <name type="scientific">Xenorhabdus poinarii G6</name>
    <dbReference type="NCBI Taxonomy" id="1354304"/>
    <lineage>
        <taxon>Bacteria</taxon>
        <taxon>Pseudomonadati</taxon>
        <taxon>Pseudomonadota</taxon>
        <taxon>Gammaproteobacteria</taxon>
        <taxon>Enterobacterales</taxon>
        <taxon>Morganellaceae</taxon>
        <taxon>Xenorhabdus</taxon>
    </lineage>
</organism>
<dbReference type="FunFam" id="1.10.3470.10:FF:000003">
    <property type="entry name" value="Iron ABC transporter permease SitD"/>
    <property type="match status" value="1"/>
</dbReference>
<dbReference type="EMBL" id="FO704551">
    <property type="protein sequence ID" value="CDG21185.1"/>
    <property type="molecule type" value="Genomic_DNA"/>
</dbReference>
<evidence type="ECO:0000313" key="10">
    <source>
        <dbReference type="Proteomes" id="UP000032735"/>
    </source>
</evidence>
<keyword evidence="4 7" id="KW-0812">Transmembrane</keyword>
<dbReference type="Proteomes" id="UP000032735">
    <property type="component" value="Chromosome"/>
</dbReference>
<keyword evidence="3" id="KW-0410">Iron transport</keyword>
<feature type="transmembrane region" description="Helical" evidence="8">
    <location>
        <begin position="20"/>
        <end position="40"/>
    </location>
</feature>
<evidence type="ECO:0000256" key="1">
    <source>
        <dbReference type="ARBA" id="ARBA00004141"/>
    </source>
</evidence>
<evidence type="ECO:0000313" key="9">
    <source>
        <dbReference type="EMBL" id="CDG21185.1"/>
    </source>
</evidence>
<keyword evidence="3" id="KW-0408">Iron</keyword>
<comment type="similarity">
    <text evidence="2 7">Belongs to the ABC-3 integral membrane protein family.</text>
</comment>
<feature type="transmembrane region" description="Helical" evidence="8">
    <location>
        <begin position="97"/>
        <end position="116"/>
    </location>
</feature>
<evidence type="ECO:0000256" key="6">
    <source>
        <dbReference type="ARBA" id="ARBA00023136"/>
    </source>
</evidence>
<feature type="transmembrane region" description="Helical" evidence="8">
    <location>
        <begin position="175"/>
        <end position="193"/>
    </location>
</feature>
<dbReference type="AlphaFoldDB" id="A0A068R4Z1"/>
<feature type="transmembrane region" description="Helical" evidence="8">
    <location>
        <begin position="60"/>
        <end position="85"/>
    </location>
</feature>
<dbReference type="CDD" id="cd06550">
    <property type="entry name" value="TM_ABC_iron-siderophores_like"/>
    <property type="match status" value="1"/>
</dbReference>
<keyword evidence="5 8" id="KW-1133">Transmembrane helix</keyword>
<evidence type="ECO:0000256" key="8">
    <source>
        <dbReference type="SAM" id="Phobius"/>
    </source>
</evidence>
<sequence length="298" mass="32544">MNTLIELITEPFMHEFMRRAIFTAIIVGAVCAVLSCYLVLKGWSLMGDAISHAVLPGIVLAFITGMPLAIGAFLSGISCAFATGYLKEHSRIKEDTVMGIVFSGMFAFGLVLFTRIDTDQHLTHILFGSILGITQYELLQTLGIAGITLTIVLLKRKDFMLYCFDPNQARVVGLPVKRLHYGLLSLLALTIVASLQAVGIILVIAMLISPGIIAFMLCRSFDRMLIVAMLASVSSSVLGTLISFHIDGETGPCIVIIQAIFFTMTLIYDQIKLARKKINKETLGNMPSRISPIPEKSN</sequence>
<proteinExistence type="inferred from homology"/>
<dbReference type="RefSeq" id="WP_045958427.1">
    <property type="nucleotide sequence ID" value="NZ_FO704551.1"/>
</dbReference>
<dbReference type="STRING" id="1354304.XPG1_1530"/>
<dbReference type="PANTHER" id="PTHR30477">
    <property type="entry name" value="ABC-TRANSPORTER METAL-BINDING PROTEIN"/>
    <property type="match status" value="1"/>
</dbReference>
<dbReference type="HOGENOM" id="CLU_028808_4_0_6"/>
<feature type="transmembrane region" description="Helical" evidence="8">
    <location>
        <begin position="199"/>
        <end position="218"/>
    </location>
</feature>
<protein>
    <submittedName>
        <fullName evidence="9">Chelated iron transport system membrane protein yfeD</fullName>
    </submittedName>
</protein>
<name>A0A068R4Z1_9GAMM</name>
<dbReference type="InterPro" id="IPR037294">
    <property type="entry name" value="ABC_BtuC-like"/>
</dbReference>
<evidence type="ECO:0000256" key="5">
    <source>
        <dbReference type="ARBA" id="ARBA00022989"/>
    </source>
</evidence>